<comment type="similarity">
    <text evidence="1">Belongs to the protein kinase superfamily. CAMK Ser/Thr protein kinase family. NIM1 subfamily.</text>
</comment>
<dbReference type="GO" id="GO:0004674">
    <property type="term" value="F:protein serine/threonine kinase activity"/>
    <property type="evidence" value="ECO:0007669"/>
    <property type="project" value="UniProtKB-KW"/>
</dbReference>
<evidence type="ECO:0000256" key="1">
    <source>
        <dbReference type="ARBA" id="ARBA00010791"/>
    </source>
</evidence>
<dbReference type="GO" id="GO:0005737">
    <property type="term" value="C:cytoplasm"/>
    <property type="evidence" value="ECO:0007669"/>
    <property type="project" value="TreeGrafter"/>
</dbReference>
<evidence type="ECO:0000313" key="9">
    <source>
        <dbReference type="EMBL" id="KZZ95212.1"/>
    </source>
</evidence>
<dbReference type="VEuPathDB" id="FungiDB:AAP_01700"/>
<protein>
    <submittedName>
        <fullName evidence="9">Protein kinase-like domain protein</fullName>
    </submittedName>
</protein>
<dbReference type="PROSITE" id="PS50011">
    <property type="entry name" value="PROTEIN_KINASE_DOM"/>
    <property type="match status" value="1"/>
</dbReference>
<keyword evidence="10" id="KW-1185">Reference proteome</keyword>
<dbReference type="AlphaFoldDB" id="A0A162IJR4"/>
<dbReference type="GO" id="GO:0035556">
    <property type="term" value="P:intracellular signal transduction"/>
    <property type="evidence" value="ECO:0007669"/>
    <property type="project" value="TreeGrafter"/>
</dbReference>
<evidence type="ECO:0000259" key="8">
    <source>
        <dbReference type="PROSITE" id="PS50011"/>
    </source>
</evidence>
<organism evidence="9 10">
    <name type="scientific">Ascosphaera apis ARSEF 7405</name>
    <dbReference type="NCBI Taxonomy" id="392613"/>
    <lineage>
        <taxon>Eukaryota</taxon>
        <taxon>Fungi</taxon>
        <taxon>Dikarya</taxon>
        <taxon>Ascomycota</taxon>
        <taxon>Pezizomycotina</taxon>
        <taxon>Eurotiomycetes</taxon>
        <taxon>Eurotiomycetidae</taxon>
        <taxon>Onygenales</taxon>
        <taxon>Ascosphaeraceae</taxon>
        <taxon>Ascosphaera</taxon>
    </lineage>
</organism>
<dbReference type="OrthoDB" id="1668230at2759"/>
<comment type="caution">
    <text evidence="9">The sequence shown here is derived from an EMBL/GenBank/DDBJ whole genome shotgun (WGS) entry which is preliminary data.</text>
</comment>
<proteinExistence type="inferred from homology"/>
<keyword evidence="2" id="KW-0723">Serine/threonine-protein kinase</keyword>
<keyword evidence="4" id="KW-0547">Nucleotide-binding</keyword>
<dbReference type="GO" id="GO:0005524">
    <property type="term" value="F:ATP binding"/>
    <property type="evidence" value="ECO:0007669"/>
    <property type="project" value="UniProtKB-KW"/>
</dbReference>
<sequence>MPDKRSFKVCSKDNSAKGIRSKKGLAPKRAGASEDAKATKRHRHDKSFRESSHPEELAKWISARELNVYRLIQSHPRIPRIRKSSCGTKGFTTQVFSHGDLRTYLTSANASYTSELLHKWCVQAAEAVAVLHRHDIIHGEITPAHFFLDDALDLKISSFHSATVYGEAMAVSMVEPRYRHPWVSFGMTLQEADVFALGGVLYFILTGKDPFHDVNTEEIEQLYEIGTFPGVDKLTDGPIIMKCWKDEVSAIDVYNYFKGSSDTITEDPPTGQERDADRVEDESNAVINGLNDTSQEMLNDAELATPGQDTLSICQEECCVKVLDEDQAATTN</sequence>
<dbReference type="InterPro" id="IPR011009">
    <property type="entry name" value="Kinase-like_dom_sf"/>
</dbReference>
<evidence type="ECO:0000313" key="10">
    <source>
        <dbReference type="Proteomes" id="UP000242877"/>
    </source>
</evidence>
<gene>
    <name evidence="9" type="ORF">AAP_01700</name>
</gene>
<evidence type="ECO:0000256" key="6">
    <source>
        <dbReference type="ARBA" id="ARBA00022840"/>
    </source>
</evidence>
<feature type="compositionally biased region" description="Basic and acidic residues" evidence="7">
    <location>
        <begin position="1"/>
        <end position="15"/>
    </location>
</feature>
<dbReference type="Pfam" id="PF00069">
    <property type="entry name" value="Pkinase"/>
    <property type="match status" value="1"/>
</dbReference>
<dbReference type="Proteomes" id="UP000242877">
    <property type="component" value="Unassembled WGS sequence"/>
</dbReference>
<dbReference type="Gene3D" id="1.10.510.10">
    <property type="entry name" value="Transferase(Phosphotransferase) domain 1"/>
    <property type="match status" value="1"/>
</dbReference>
<dbReference type="PANTHER" id="PTHR24346">
    <property type="entry name" value="MAP/MICROTUBULE AFFINITY-REGULATING KINASE"/>
    <property type="match status" value="1"/>
</dbReference>
<keyword evidence="5 9" id="KW-0418">Kinase</keyword>
<dbReference type="PANTHER" id="PTHR24346:SF82">
    <property type="entry name" value="KP78A-RELATED"/>
    <property type="match status" value="1"/>
</dbReference>
<evidence type="ECO:0000256" key="5">
    <source>
        <dbReference type="ARBA" id="ARBA00022777"/>
    </source>
</evidence>
<dbReference type="SMART" id="SM00220">
    <property type="entry name" value="S_TKc"/>
    <property type="match status" value="1"/>
</dbReference>
<evidence type="ECO:0000256" key="4">
    <source>
        <dbReference type="ARBA" id="ARBA00022741"/>
    </source>
</evidence>
<accession>A0A162IJR4</accession>
<keyword evidence="6" id="KW-0067">ATP-binding</keyword>
<evidence type="ECO:0000256" key="7">
    <source>
        <dbReference type="SAM" id="MobiDB-lite"/>
    </source>
</evidence>
<feature type="region of interest" description="Disordered" evidence="7">
    <location>
        <begin position="1"/>
        <end position="51"/>
    </location>
</feature>
<evidence type="ECO:0000256" key="2">
    <source>
        <dbReference type="ARBA" id="ARBA00022527"/>
    </source>
</evidence>
<dbReference type="SUPFAM" id="SSF56112">
    <property type="entry name" value="Protein kinase-like (PK-like)"/>
    <property type="match status" value="1"/>
</dbReference>
<keyword evidence="3" id="KW-0808">Transferase</keyword>
<dbReference type="EMBL" id="AZGZ01000005">
    <property type="protein sequence ID" value="KZZ95212.1"/>
    <property type="molecule type" value="Genomic_DNA"/>
</dbReference>
<feature type="domain" description="Protein kinase" evidence="8">
    <location>
        <begin position="1"/>
        <end position="332"/>
    </location>
</feature>
<evidence type="ECO:0000256" key="3">
    <source>
        <dbReference type="ARBA" id="ARBA00022679"/>
    </source>
</evidence>
<reference evidence="9 10" key="1">
    <citation type="journal article" date="2016" name="Genome Biol. Evol.">
        <title>Divergent and convergent evolution of fungal pathogenicity.</title>
        <authorList>
            <person name="Shang Y."/>
            <person name="Xiao G."/>
            <person name="Zheng P."/>
            <person name="Cen K."/>
            <person name="Zhan S."/>
            <person name="Wang C."/>
        </authorList>
    </citation>
    <scope>NUCLEOTIDE SEQUENCE [LARGE SCALE GENOMIC DNA]</scope>
    <source>
        <strain evidence="9 10">ARSEF 7405</strain>
    </source>
</reference>
<dbReference type="InterPro" id="IPR000719">
    <property type="entry name" value="Prot_kinase_dom"/>
</dbReference>
<name>A0A162IJR4_9EURO</name>